<feature type="repeat" description="ANK" evidence="3">
    <location>
        <begin position="423"/>
        <end position="455"/>
    </location>
</feature>
<dbReference type="Gene3D" id="1.25.40.20">
    <property type="entry name" value="Ankyrin repeat-containing domain"/>
    <property type="match status" value="2"/>
</dbReference>
<evidence type="ECO:0000256" key="1">
    <source>
        <dbReference type="ARBA" id="ARBA00022737"/>
    </source>
</evidence>
<dbReference type="EnsemblMetazoa" id="XM_031923174">
    <property type="protein sequence ID" value="XP_031779034"/>
    <property type="gene ID" value="LOC107980626"/>
</dbReference>
<dbReference type="SMART" id="SM00248">
    <property type="entry name" value="ANK"/>
    <property type="match status" value="11"/>
</dbReference>
<feature type="repeat" description="ANK" evidence="3">
    <location>
        <begin position="456"/>
        <end position="489"/>
    </location>
</feature>
<organism evidence="4 5">
    <name type="scientific">Nasonia vitripennis</name>
    <name type="common">Parasitic wasp</name>
    <dbReference type="NCBI Taxonomy" id="7425"/>
    <lineage>
        <taxon>Eukaryota</taxon>
        <taxon>Metazoa</taxon>
        <taxon>Ecdysozoa</taxon>
        <taxon>Arthropoda</taxon>
        <taxon>Hexapoda</taxon>
        <taxon>Insecta</taxon>
        <taxon>Pterygota</taxon>
        <taxon>Neoptera</taxon>
        <taxon>Endopterygota</taxon>
        <taxon>Hymenoptera</taxon>
        <taxon>Apocrita</taxon>
        <taxon>Proctotrupomorpha</taxon>
        <taxon>Chalcidoidea</taxon>
        <taxon>Pteromalidae</taxon>
        <taxon>Pteromalinae</taxon>
        <taxon>Nasonia</taxon>
    </lineage>
</organism>
<accession>A0A7M7Q230</accession>
<dbReference type="GeneID" id="107980626"/>
<sequence length="696" mass="78366">MACSDYFKFTRFDESLFSDELGFDPYDENIKKEDELLQGILEEIFSECRTSGETVNCDQIKSFILKREPGFAQFFSARDDIPLLWTFVLRNYQYSAELLLRLGVNVNESCHHEIALDDLDEAKNILHVLLQMFPSSWNEQFIALTLDNGADFQICDSRGKTALHHAVECGRVQAAELLLAKGADVNAVDGEGMTPLLLAACGKKAEELLPLLLVNGADVGVRYSDGRNILHELACASESHLEKLAKALIDRGVSLDDRENIRQFQPIHQAVHEGNLEMTKLFLDHGANVNALAADDETPLHIAAANKNLIIIELLLERGANVDLKTTLGRSALHNVLRTYKIEAEKYADKQGDPNAKRVFFQRSSQADKVVKLLINHGADFAERDDAGMNILHYLAYAAVEHIALAKVMILKGVSLDDRDVVHEYQPIHVAVREGKDALATLYLKHGADVNSPAKNDVFPLYIAAETHNSPSVLLTLLKYGADIDQQTLEGRTAMHVTSSRWYNNEQNMRALLSVDADMFIRDSSGQTPLDVAFHPTRRSPNLMFMIKTLALRVACLQPNDNRRFYLQMNVRDYFEDCSEQIRRMKRSRIVEGCTLFDLLTKCRCKIAPLMKHPRFKRKYERCDLQKFPTYCKDIMKAYDNVKETFLVIKEQEGDCNDSFPSGLSGNASMSVTSKNYCPHCDFQKLVSASRGSGSI</sequence>
<dbReference type="SMR" id="A0A7M7Q230"/>
<feature type="repeat" description="ANK" evidence="3">
    <location>
        <begin position="262"/>
        <end position="294"/>
    </location>
</feature>
<name>A0A7M7Q230_NASVI</name>
<dbReference type="PROSITE" id="PS50297">
    <property type="entry name" value="ANK_REP_REGION"/>
    <property type="match status" value="5"/>
</dbReference>
<dbReference type="InParanoid" id="A0A7M7Q230"/>
<dbReference type="PANTHER" id="PTHR24126">
    <property type="entry name" value="ANKYRIN REPEAT, PH AND SEC7 DOMAIN CONTAINING PROTEIN SECG-RELATED"/>
    <property type="match status" value="1"/>
</dbReference>
<dbReference type="SUPFAM" id="SSF48403">
    <property type="entry name" value="Ankyrin repeat"/>
    <property type="match status" value="2"/>
</dbReference>
<dbReference type="AlphaFoldDB" id="A0A7M7Q230"/>
<keyword evidence="5" id="KW-1185">Reference proteome</keyword>
<dbReference type="PRINTS" id="PR01415">
    <property type="entry name" value="ANKYRIN"/>
</dbReference>
<dbReference type="Proteomes" id="UP000002358">
    <property type="component" value="Chromosome 2"/>
</dbReference>
<keyword evidence="2 3" id="KW-0040">ANK repeat</keyword>
<dbReference type="RefSeq" id="XP_031779034.1">
    <property type="nucleotide sequence ID" value="XM_031923174.1"/>
</dbReference>
<evidence type="ECO:0000313" key="4">
    <source>
        <dbReference type="EnsemblMetazoa" id="XP_031779034"/>
    </source>
</evidence>
<dbReference type="KEGG" id="nvi:107980626"/>
<dbReference type="InterPro" id="IPR036770">
    <property type="entry name" value="Ankyrin_rpt-contain_sf"/>
</dbReference>
<evidence type="ECO:0000313" key="5">
    <source>
        <dbReference type="Proteomes" id="UP000002358"/>
    </source>
</evidence>
<dbReference type="PANTHER" id="PTHR24126:SF14">
    <property type="entry name" value="ANK_REP_REGION DOMAIN-CONTAINING PROTEIN"/>
    <property type="match status" value="1"/>
</dbReference>
<feature type="repeat" description="ANK" evidence="3">
    <location>
        <begin position="158"/>
        <end position="190"/>
    </location>
</feature>
<proteinExistence type="predicted"/>
<keyword evidence="1" id="KW-0677">Repeat</keyword>
<dbReference type="PROSITE" id="PS50088">
    <property type="entry name" value="ANK_REPEAT"/>
    <property type="match status" value="6"/>
</dbReference>
<evidence type="ECO:0000256" key="2">
    <source>
        <dbReference type="ARBA" id="ARBA00023043"/>
    </source>
</evidence>
<protein>
    <submittedName>
        <fullName evidence="4">Uncharacterized protein</fullName>
    </submittedName>
</protein>
<dbReference type="InterPro" id="IPR002110">
    <property type="entry name" value="Ankyrin_rpt"/>
</dbReference>
<feature type="repeat" description="ANK" evidence="3">
    <location>
        <begin position="295"/>
        <end position="327"/>
    </location>
</feature>
<dbReference type="Pfam" id="PF12796">
    <property type="entry name" value="Ank_2"/>
    <property type="match status" value="4"/>
</dbReference>
<feature type="repeat" description="ANK" evidence="3">
    <location>
        <begin position="191"/>
        <end position="224"/>
    </location>
</feature>
<reference evidence="4" key="1">
    <citation type="submission" date="2021-01" db="UniProtKB">
        <authorList>
            <consortium name="EnsemblMetazoa"/>
        </authorList>
    </citation>
    <scope>IDENTIFICATION</scope>
</reference>
<dbReference type="OrthoDB" id="539213at2759"/>
<evidence type="ECO:0000256" key="3">
    <source>
        <dbReference type="PROSITE-ProRule" id="PRU00023"/>
    </source>
</evidence>